<organism evidence="6 7">
    <name type="scientific">Azospirillum griseum</name>
    <dbReference type="NCBI Taxonomy" id="2496639"/>
    <lineage>
        <taxon>Bacteria</taxon>
        <taxon>Pseudomonadati</taxon>
        <taxon>Pseudomonadota</taxon>
        <taxon>Alphaproteobacteria</taxon>
        <taxon>Rhodospirillales</taxon>
        <taxon>Azospirillaceae</taxon>
        <taxon>Azospirillum</taxon>
    </lineage>
</organism>
<evidence type="ECO:0000256" key="1">
    <source>
        <dbReference type="ARBA" id="ARBA00009437"/>
    </source>
</evidence>
<keyword evidence="3" id="KW-0238">DNA-binding</keyword>
<dbReference type="PANTHER" id="PTHR30537:SF79">
    <property type="entry name" value="TRANSCRIPTIONAL REGULATOR-RELATED"/>
    <property type="match status" value="1"/>
</dbReference>
<keyword evidence="4" id="KW-0804">Transcription</keyword>
<feature type="domain" description="HTH lysR-type" evidence="5">
    <location>
        <begin position="16"/>
        <end position="73"/>
    </location>
</feature>
<evidence type="ECO:0000256" key="2">
    <source>
        <dbReference type="ARBA" id="ARBA00023015"/>
    </source>
</evidence>
<gene>
    <name evidence="6" type="ORF">EJ903_23495</name>
</gene>
<dbReference type="PROSITE" id="PS50931">
    <property type="entry name" value="HTH_LYSR"/>
    <property type="match status" value="1"/>
</dbReference>
<dbReference type="OrthoDB" id="9807765at2"/>
<comment type="caution">
    <text evidence="6">The sequence shown here is derived from an EMBL/GenBank/DDBJ whole genome shotgun (WGS) entry which is preliminary data.</text>
</comment>
<dbReference type="InterPro" id="IPR058163">
    <property type="entry name" value="LysR-type_TF_proteobact-type"/>
</dbReference>
<dbReference type="EMBL" id="RXMA01000036">
    <property type="protein sequence ID" value="RTR15040.1"/>
    <property type="molecule type" value="Genomic_DNA"/>
</dbReference>
<evidence type="ECO:0000313" key="7">
    <source>
        <dbReference type="Proteomes" id="UP000277007"/>
    </source>
</evidence>
<evidence type="ECO:0000256" key="3">
    <source>
        <dbReference type="ARBA" id="ARBA00023125"/>
    </source>
</evidence>
<dbReference type="Gene3D" id="1.10.10.10">
    <property type="entry name" value="Winged helix-like DNA-binding domain superfamily/Winged helix DNA-binding domain"/>
    <property type="match status" value="1"/>
</dbReference>
<reference evidence="6 7" key="1">
    <citation type="submission" date="2018-12" db="EMBL/GenBank/DDBJ databases">
        <authorList>
            <person name="Yang Y."/>
        </authorList>
    </citation>
    <scope>NUCLEOTIDE SEQUENCE [LARGE SCALE GENOMIC DNA]</scope>
    <source>
        <strain evidence="6 7">L-25-5w-1</strain>
    </source>
</reference>
<dbReference type="GO" id="GO:0006351">
    <property type="term" value="P:DNA-templated transcription"/>
    <property type="evidence" value="ECO:0007669"/>
    <property type="project" value="TreeGrafter"/>
</dbReference>
<proteinExistence type="inferred from homology"/>
<evidence type="ECO:0000313" key="6">
    <source>
        <dbReference type="EMBL" id="RTR15040.1"/>
    </source>
</evidence>
<dbReference type="GO" id="GO:0003700">
    <property type="term" value="F:DNA-binding transcription factor activity"/>
    <property type="evidence" value="ECO:0007669"/>
    <property type="project" value="InterPro"/>
</dbReference>
<dbReference type="InterPro" id="IPR036388">
    <property type="entry name" value="WH-like_DNA-bd_sf"/>
</dbReference>
<name>A0A3S0HXD3_9PROT</name>
<keyword evidence="7" id="KW-1185">Reference proteome</keyword>
<dbReference type="CDD" id="cd08432">
    <property type="entry name" value="PBP2_GcdR_TrpI_HvrB_AmpR_like"/>
    <property type="match status" value="1"/>
</dbReference>
<accession>A0A3S0HXD3</accession>
<protein>
    <submittedName>
        <fullName evidence="6">LysR family transcriptional regulator</fullName>
    </submittedName>
</protein>
<dbReference type="PANTHER" id="PTHR30537">
    <property type="entry name" value="HTH-TYPE TRANSCRIPTIONAL REGULATOR"/>
    <property type="match status" value="1"/>
</dbReference>
<keyword evidence="2" id="KW-0805">Transcription regulation</keyword>
<dbReference type="InterPro" id="IPR005119">
    <property type="entry name" value="LysR_subst-bd"/>
</dbReference>
<dbReference type="SUPFAM" id="SSF46785">
    <property type="entry name" value="Winged helix' DNA-binding domain"/>
    <property type="match status" value="1"/>
</dbReference>
<comment type="similarity">
    <text evidence="1">Belongs to the LysR transcriptional regulatory family.</text>
</comment>
<dbReference type="SUPFAM" id="SSF53850">
    <property type="entry name" value="Periplasmic binding protein-like II"/>
    <property type="match status" value="1"/>
</dbReference>
<dbReference type="Gene3D" id="3.40.190.10">
    <property type="entry name" value="Periplasmic binding protein-like II"/>
    <property type="match status" value="2"/>
</dbReference>
<dbReference type="Proteomes" id="UP000277007">
    <property type="component" value="Unassembled WGS sequence"/>
</dbReference>
<dbReference type="GO" id="GO:0043565">
    <property type="term" value="F:sequence-specific DNA binding"/>
    <property type="evidence" value="ECO:0007669"/>
    <property type="project" value="TreeGrafter"/>
</dbReference>
<sequence>MPAPPPDPTAAPTPLPPLNALRAFDMAARHSNFRLAAEALGVTQSAVAQQVRHLEALLGLRLFERRGGGLVLTGAGRTYAGQLRRAFDLMVDATASLRPAPLRLTISVTPTFASKWLIPRLPTLTAAHPDLDLRVLAAESLSNFQTDGVDIAVRQGRPPFGPGLVADALFDQELVTVCSPACFAALGDGLPAPQASGPLPPTALARAVLLHDAHNQWPEFLAAVLPDAPTPTARGIRFSHSALAIDAALAGQGVALVSRCLVDRDLADGRLVRPFAGTLTGPLGFHIVSPRKPRHPEPTQRVRRWLLNQRPLLSQRSADTDA</sequence>
<dbReference type="AlphaFoldDB" id="A0A3S0HXD3"/>
<evidence type="ECO:0000256" key="4">
    <source>
        <dbReference type="ARBA" id="ARBA00023163"/>
    </source>
</evidence>
<evidence type="ECO:0000259" key="5">
    <source>
        <dbReference type="PROSITE" id="PS50931"/>
    </source>
</evidence>
<dbReference type="RefSeq" id="WP_126620052.1">
    <property type="nucleotide sequence ID" value="NZ_JBHUCY010000040.1"/>
</dbReference>
<dbReference type="InterPro" id="IPR036390">
    <property type="entry name" value="WH_DNA-bd_sf"/>
</dbReference>
<dbReference type="InterPro" id="IPR000847">
    <property type="entry name" value="LysR_HTH_N"/>
</dbReference>
<dbReference type="Pfam" id="PF03466">
    <property type="entry name" value="LysR_substrate"/>
    <property type="match status" value="1"/>
</dbReference>
<dbReference type="Pfam" id="PF00126">
    <property type="entry name" value="HTH_1"/>
    <property type="match status" value="1"/>
</dbReference>
<dbReference type="PRINTS" id="PR00039">
    <property type="entry name" value="HTHLYSR"/>
</dbReference>